<evidence type="ECO:0000256" key="1">
    <source>
        <dbReference type="SAM" id="MobiDB-lite"/>
    </source>
</evidence>
<evidence type="ECO:0008006" key="5">
    <source>
        <dbReference type="Google" id="ProtNLM"/>
    </source>
</evidence>
<keyword evidence="4" id="KW-1185">Reference proteome</keyword>
<dbReference type="Proteomes" id="UP001317322">
    <property type="component" value="Chromosome"/>
</dbReference>
<name>A0ABY5K0Y7_9CELL</name>
<keyword evidence="2" id="KW-1133">Transmembrane helix</keyword>
<gene>
    <name evidence="3" type="ORF">NP075_13340</name>
</gene>
<feature type="region of interest" description="Disordered" evidence="1">
    <location>
        <begin position="178"/>
        <end position="219"/>
    </location>
</feature>
<feature type="transmembrane region" description="Helical" evidence="2">
    <location>
        <begin position="31"/>
        <end position="55"/>
    </location>
</feature>
<evidence type="ECO:0000313" key="4">
    <source>
        <dbReference type="Proteomes" id="UP001317322"/>
    </source>
</evidence>
<evidence type="ECO:0000313" key="3">
    <source>
        <dbReference type="EMBL" id="UUI64107.1"/>
    </source>
</evidence>
<feature type="compositionally biased region" description="Pro residues" evidence="1">
    <location>
        <begin position="181"/>
        <end position="215"/>
    </location>
</feature>
<dbReference type="RefSeq" id="WP_227565665.1">
    <property type="nucleotide sequence ID" value="NZ_CP101989.1"/>
</dbReference>
<organism evidence="3 4">
    <name type="scientific">Cellulomonas wangsupingiae</name>
    <dbReference type="NCBI Taxonomy" id="2968085"/>
    <lineage>
        <taxon>Bacteria</taxon>
        <taxon>Bacillati</taxon>
        <taxon>Actinomycetota</taxon>
        <taxon>Actinomycetes</taxon>
        <taxon>Micrococcales</taxon>
        <taxon>Cellulomonadaceae</taxon>
        <taxon>Cellulomonas</taxon>
    </lineage>
</organism>
<dbReference type="EMBL" id="CP101989">
    <property type="protein sequence ID" value="UUI64107.1"/>
    <property type="molecule type" value="Genomic_DNA"/>
</dbReference>
<keyword evidence="2" id="KW-0812">Transmembrane</keyword>
<keyword evidence="2" id="KW-0472">Membrane</keyword>
<sequence length="257" mass="26883">MRALSVVRRARAVEGLRAALRWSARHDDGMAVSGLTLIVALAALVLLMAAVVPIMQLTANSDQGEDAADAAALAAAQRVRVLALDSVPGLAVGVSLASVLPASTGIGEAATYASRNGADLVPGTYSLDRGDGRVELRVALRDQGEVVEGDDGRTVRNGAAEVGVTLSSCRLESRAEIIGYEPPPEPSPTPTPPPEDPAATPTPTPSPTPPPPPVPIWGTSYRFLCDGYTGAWDRDRSDVLDAGRAWLDARLEPRLVR</sequence>
<proteinExistence type="predicted"/>
<reference evidence="3 4" key="1">
    <citation type="submission" date="2022-07" db="EMBL/GenBank/DDBJ databases">
        <title>Novel species in genus cellulomonas.</title>
        <authorList>
            <person name="Ye L."/>
        </authorList>
    </citation>
    <scope>NUCLEOTIDE SEQUENCE [LARGE SCALE GENOMIC DNA]</scope>
    <source>
        <strain evidence="4">zg-Y908</strain>
    </source>
</reference>
<evidence type="ECO:0000256" key="2">
    <source>
        <dbReference type="SAM" id="Phobius"/>
    </source>
</evidence>
<accession>A0ABY5K0Y7</accession>
<protein>
    <recommendedName>
        <fullName evidence="5">Flp pilus-assembly TadG-like N-terminal domain-containing protein</fullName>
    </recommendedName>
</protein>